<dbReference type="CDD" id="cd01060">
    <property type="entry name" value="Membrane-FADS-like"/>
    <property type="match status" value="1"/>
</dbReference>
<keyword evidence="4" id="KW-1185">Reference proteome</keyword>
<dbReference type="EMBL" id="CP129971">
    <property type="protein sequence ID" value="WMN12319.1"/>
    <property type="molecule type" value="Genomic_DNA"/>
</dbReference>
<evidence type="ECO:0000313" key="3">
    <source>
        <dbReference type="EMBL" id="WMN12319.1"/>
    </source>
</evidence>
<proteinExistence type="predicted"/>
<dbReference type="GO" id="GO:0006629">
    <property type="term" value="P:lipid metabolic process"/>
    <property type="evidence" value="ECO:0007669"/>
    <property type="project" value="InterPro"/>
</dbReference>
<evidence type="ECO:0000313" key="4">
    <source>
        <dbReference type="Proteomes" id="UP001230496"/>
    </source>
</evidence>
<keyword evidence="1" id="KW-0472">Membrane</keyword>
<accession>A0AA51NBP2</accession>
<evidence type="ECO:0000259" key="2">
    <source>
        <dbReference type="Pfam" id="PF00487"/>
    </source>
</evidence>
<dbReference type="AlphaFoldDB" id="A0AA51NBP2"/>
<gene>
    <name evidence="3" type="ORF">QYS49_33210</name>
</gene>
<dbReference type="RefSeq" id="WP_308350290.1">
    <property type="nucleotide sequence ID" value="NZ_CP129971.1"/>
</dbReference>
<keyword evidence="1" id="KW-1133">Transmembrane helix</keyword>
<reference evidence="3 4" key="1">
    <citation type="submission" date="2023-08" db="EMBL/GenBank/DDBJ databases">
        <title>Comparative genomics and taxonomic characterization of three novel marine species of genus Marivirga.</title>
        <authorList>
            <person name="Muhammad N."/>
            <person name="Kim S.-G."/>
        </authorList>
    </citation>
    <scope>NUCLEOTIDE SEQUENCE [LARGE SCALE GENOMIC DNA]</scope>
    <source>
        <strain evidence="3 4">BDSF4-3</strain>
    </source>
</reference>
<feature type="transmembrane region" description="Helical" evidence="1">
    <location>
        <begin position="7"/>
        <end position="25"/>
    </location>
</feature>
<dbReference type="Proteomes" id="UP001230496">
    <property type="component" value="Chromosome"/>
</dbReference>
<dbReference type="KEGG" id="msaa:QYS49_33210"/>
<organism evidence="3 4">
    <name type="scientific">Marivirga salinarum</name>
    <dbReference type="NCBI Taxonomy" id="3059078"/>
    <lineage>
        <taxon>Bacteria</taxon>
        <taxon>Pseudomonadati</taxon>
        <taxon>Bacteroidota</taxon>
        <taxon>Cytophagia</taxon>
        <taxon>Cytophagales</taxon>
        <taxon>Marivirgaceae</taxon>
        <taxon>Marivirga</taxon>
    </lineage>
</organism>
<evidence type="ECO:0000256" key="1">
    <source>
        <dbReference type="SAM" id="Phobius"/>
    </source>
</evidence>
<keyword evidence="1" id="KW-0812">Transmembrane</keyword>
<protein>
    <submittedName>
        <fullName evidence="3">Fatty acid desaturase</fullName>
    </submittedName>
</protein>
<dbReference type="InterPro" id="IPR005804">
    <property type="entry name" value="FA_desaturase_dom"/>
</dbReference>
<dbReference type="PANTHER" id="PTHR36459:SF1">
    <property type="entry name" value="FATTY ACID DESATURASE DOMAIN-CONTAINING PROTEIN-RELATED"/>
    <property type="match status" value="1"/>
</dbReference>
<name>A0AA51NBP2_9BACT</name>
<dbReference type="Pfam" id="PF00487">
    <property type="entry name" value="FA_desaturase"/>
    <property type="match status" value="1"/>
</dbReference>
<sequence>MKNTKDIRTLFFLLIIIAVRILLWWIEPSYYLFWLPFIIISVFILYSIKHNHLHYSVFNSKVLNRFYENILGVFTGTSMSGAYVIHLVNHHKENNKSNDWGNTNQFTHKSEAINIIRYACITPIKFLKSKRKWLQNTVNKKRVVVRETESRVIICTYILMLIFKFEATILYIILPHFLGQLVLVSFNYFQHAGCDPFSKYNHSRNFTGKLINFLNFNNGYHTVHHHFPSAHWSEYEKMHLLIQHKIDVDLNEHNFIYYFIRLLFSRNGKILKQKTPESLQNLIV</sequence>
<feature type="transmembrane region" description="Helical" evidence="1">
    <location>
        <begin position="31"/>
        <end position="48"/>
    </location>
</feature>
<feature type="domain" description="Fatty acid desaturase" evidence="2">
    <location>
        <begin position="32"/>
        <end position="245"/>
    </location>
</feature>
<dbReference type="PANTHER" id="PTHR36459">
    <property type="entry name" value="ORF"/>
    <property type="match status" value="1"/>
</dbReference>